<keyword evidence="2" id="KW-0472">Membrane</keyword>
<proteinExistence type="predicted"/>
<dbReference type="KEGG" id="vg:63911702"/>
<keyword evidence="4" id="KW-1185">Reference proteome</keyword>
<evidence type="ECO:0000256" key="2">
    <source>
        <dbReference type="SAM" id="Phobius"/>
    </source>
</evidence>
<accession>A0A385E2P4</accession>
<dbReference type="Proteomes" id="UP000262719">
    <property type="component" value="Segment"/>
</dbReference>
<dbReference type="EMBL" id="MH651189">
    <property type="protein sequence ID" value="AXQ65145.1"/>
    <property type="molecule type" value="Genomic_DNA"/>
</dbReference>
<protein>
    <submittedName>
        <fullName evidence="3">Uncharacterized protein</fullName>
    </submittedName>
</protein>
<keyword evidence="1" id="KW-0175">Coiled coil</keyword>
<feature type="coiled-coil region" evidence="1">
    <location>
        <begin position="90"/>
        <end position="138"/>
    </location>
</feature>
<feature type="transmembrane region" description="Helical" evidence="2">
    <location>
        <begin position="6"/>
        <end position="29"/>
    </location>
</feature>
<organism evidence="3 4">
    <name type="scientific">Gordonia phage Schmidt</name>
    <dbReference type="NCBI Taxonomy" id="2301697"/>
    <lineage>
        <taxon>Viruses</taxon>
        <taxon>Duplodnaviria</taxon>
        <taxon>Heunggongvirae</taxon>
        <taxon>Uroviricota</taxon>
        <taxon>Caudoviricetes</taxon>
        <taxon>Ruthgordonvirinae</taxon>
        <taxon>Schmidtvirus</taxon>
        <taxon>Schmidtvirus schmidt</taxon>
    </lineage>
</organism>
<reference evidence="3 4" key="1">
    <citation type="submission" date="2018-07" db="EMBL/GenBank/DDBJ databases">
        <authorList>
            <person name="Roberston F.H."/>
            <person name="Ghiringhelli B.C."/>
            <person name="Garcia S."/>
            <person name="Henry S."/>
            <person name="Naegele L."/>
            <person name="Slowan-Pomeroy T."/>
            <person name="Briggs L.A."/>
            <person name="Warner M.H."/>
            <person name="Garlena R.A."/>
            <person name="Russell D.A."/>
            <person name="Pope W.H."/>
            <person name="Jacobs-Sera D."/>
            <person name="Hatfull G.F."/>
        </authorList>
    </citation>
    <scope>NUCLEOTIDE SEQUENCE [LARGE SCALE GENOMIC DNA]</scope>
</reference>
<keyword evidence="2" id="KW-1133">Transmembrane helix</keyword>
<sequence>MDATIATHPVVVAVGVISAVVAAVLVTYGKVRDAIARFRRDRADQQVADVKSAAEVEQARIETRAQIEAAAAILNDQRVRLLTDQLHGISVQIKEQRQLYESEMTALREQLADTQTALDEALAEIGELREELAAYRLAHADDEGAADG</sequence>
<dbReference type="GeneID" id="63911702"/>
<evidence type="ECO:0000313" key="4">
    <source>
        <dbReference type="Proteomes" id="UP000262719"/>
    </source>
</evidence>
<evidence type="ECO:0000313" key="3">
    <source>
        <dbReference type="EMBL" id="AXQ65145.1"/>
    </source>
</evidence>
<keyword evidence="2" id="KW-0812">Transmembrane</keyword>
<name>A0A385E2P4_9CAUD</name>
<dbReference type="RefSeq" id="YP_010050963.1">
    <property type="nucleotide sequence ID" value="NC_054436.1"/>
</dbReference>
<gene>
    <name evidence="3" type="primary">23</name>
    <name evidence="3" type="ORF">SEA_SCHMIDT_23</name>
</gene>
<evidence type="ECO:0000256" key="1">
    <source>
        <dbReference type="SAM" id="Coils"/>
    </source>
</evidence>